<proteinExistence type="predicted"/>
<dbReference type="STRING" id="52.CMC5_024370"/>
<reference evidence="3 4" key="1">
    <citation type="submission" date="2015-07" db="EMBL/GenBank/DDBJ databases">
        <title>Genome analysis of myxobacterium Chondromyces crocatus Cm c5 reveals a high potential for natural compound synthesis and the genetic basis for the loss of fruiting body formation.</title>
        <authorList>
            <person name="Zaburannyi N."/>
            <person name="Bunk B."/>
            <person name="Maier J."/>
            <person name="Overmann J."/>
            <person name="Mueller R."/>
        </authorList>
    </citation>
    <scope>NUCLEOTIDE SEQUENCE [LARGE SCALE GENOMIC DNA]</scope>
    <source>
        <strain evidence="3 4">Cm c5</strain>
    </source>
</reference>
<evidence type="ECO:0000313" key="4">
    <source>
        <dbReference type="Proteomes" id="UP000067626"/>
    </source>
</evidence>
<dbReference type="KEGG" id="ccro:CMC5_024370"/>
<sequence>MVGTVFKVSLRARPGTEAGDMIDEAAVAQEYQARLEADLAEAQATVKRLDEEHAEIGVQLREEPGEQGRAERRRVAAEREEARSRVQSAQTGLTLLRLQGSPFGLIAEDEGVLGMIAVTVPKGTSTAQREKIIAEDLVEQLTSAARSLGVVLGASADRYTRERRGRDSAGRTVLDVLGRIEGDLLVPAVSQSRKPAHR</sequence>
<name>A0A0K1EC85_CHOCO</name>
<evidence type="ECO:0000256" key="2">
    <source>
        <dbReference type="SAM" id="MobiDB-lite"/>
    </source>
</evidence>
<keyword evidence="4" id="KW-1185">Reference proteome</keyword>
<feature type="region of interest" description="Disordered" evidence="2">
    <location>
        <begin position="60"/>
        <end position="83"/>
    </location>
</feature>
<organism evidence="3 4">
    <name type="scientific">Chondromyces crocatus</name>
    <dbReference type="NCBI Taxonomy" id="52"/>
    <lineage>
        <taxon>Bacteria</taxon>
        <taxon>Pseudomonadati</taxon>
        <taxon>Myxococcota</taxon>
        <taxon>Polyangia</taxon>
        <taxon>Polyangiales</taxon>
        <taxon>Polyangiaceae</taxon>
        <taxon>Chondromyces</taxon>
    </lineage>
</organism>
<dbReference type="RefSeq" id="WP_245678409.1">
    <property type="nucleotide sequence ID" value="NZ_CP012159.1"/>
</dbReference>
<dbReference type="EMBL" id="CP012159">
    <property type="protein sequence ID" value="AKT38292.1"/>
    <property type="molecule type" value="Genomic_DNA"/>
</dbReference>
<accession>A0A0K1EC85</accession>
<dbReference type="AlphaFoldDB" id="A0A0K1EC85"/>
<feature type="coiled-coil region" evidence="1">
    <location>
        <begin position="32"/>
        <end position="59"/>
    </location>
</feature>
<dbReference type="Proteomes" id="UP000067626">
    <property type="component" value="Chromosome"/>
</dbReference>
<gene>
    <name evidence="3" type="ORF">CMC5_024370</name>
</gene>
<protein>
    <submittedName>
        <fullName evidence="3">Uncharacterized protein</fullName>
    </submittedName>
</protein>
<keyword evidence="1" id="KW-0175">Coiled coil</keyword>
<evidence type="ECO:0000256" key="1">
    <source>
        <dbReference type="SAM" id="Coils"/>
    </source>
</evidence>
<evidence type="ECO:0000313" key="3">
    <source>
        <dbReference type="EMBL" id="AKT38292.1"/>
    </source>
</evidence>